<organism evidence="1 2">
    <name type="scientific">Apiospora phragmitis</name>
    <dbReference type="NCBI Taxonomy" id="2905665"/>
    <lineage>
        <taxon>Eukaryota</taxon>
        <taxon>Fungi</taxon>
        <taxon>Dikarya</taxon>
        <taxon>Ascomycota</taxon>
        <taxon>Pezizomycotina</taxon>
        <taxon>Sordariomycetes</taxon>
        <taxon>Xylariomycetidae</taxon>
        <taxon>Amphisphaeriales</taxon>
        <taxon>Apiosporaceae</taxon>
        <taxon>Apiospora</taxon>
    </lineage>
</organism>
<proteinExistence type="predicted"/>
<gene>
    <name evidence="1" type="ORF">PG994_013769</name>
</gene>
<evidence type="ECO:0000313" key="1">
    <source>
        <dbReference type="EMBL" id="KAK8040762.1"/>
    </source>
</evidence>
<accession>A0ABR1T2U0</accession>
<protein>
    <submittedName>
        <fullName evidence="1">HET-domain-containing protein</fullName>
    </submittedName>
</protein>
<comment type="caution">
    <text evidence="1">The sequence shown here is derived from an EMBL/GenBank/DDBJ whole genome shotgun (WGS) entry which is preliminary data.</text>
</comment>
<keyword evidence="2" id="KW-1185">Reference proteome</keyword>
<dbReference type="Proteomes" id="UP001480595">
    <property type="component" value="Unassembled WGS sequence"/>
</dbReference>
<sequence>MTRETVCSRDPKVEPPDACFIRYPVASFDMIRSGPLNSRAWVLQEQILSTRLIHFTESQMSYKFAAQKTAFSSTQYSLCSPAHMRPNAESGSLGTIGGHWEPSTAGTLSPVIATEWHDDWYCQGIFAENGRQVWPGSGRAQSGWIWDGTVPIPGIVVQACDTVEQSTELVVALSDVRLHQHKTGNIIDTRIGSGDGEPPGLFDHLDGPLKQTDLDSLYLLQLYTVKCTYSMSELDDFVLLLKQEGGPETPV</sequence>
<name>A0ABR1T2U0_9PEZI</name>
<dbReference type="EMBL" id="JAQQWL010000015">
    <property type="protein sequence ID" value="KAK8040762.1"/>
    <property type="molecule type" value="Genomic_DNA"/>
</dbReference>
<evidence type="ECO:0000313" key="2">
    <source>
        <dbReference type="Proteomes" id="UP001480595"/>
    </source>
</evidence>
<reference evidence="1 2" key="1">
    <citation type="submission" date="2023-01" db="EMBL/GenBank/DDBJ databases">
        <title>Analysis of 21 Apiospora genomes using comparative genomics revels a genus with tremendous synthesis potential of carbohydrate active enzymes and secondary metabolites.</title>
        <authorList>
            <person name="Sorensen T."/>
        </authorList>
    </citation>
    <scope>NUCLEOTIDE SEQUENCE [LARGE SCALE GENOMIC DNA]</scope>
    <source>
        <strain evidence="1 2">CBS 135458</strain>
    </source>
</reference>
<dbReference type="RefSeq" id="XP_066708307.1">
    <property type="nucleotide sequence ID" value="XM_066865178.1"/>
</dbReference>
<dbReference type="GeneID" id="92098241"/>